<dbReference type="KEGG" id="yti:FNA67_02650"/>
<dbReference type="InterPro" id="IPR029068">
    <property type="entry name" value="Glyas_Bleomycin-R_OHBP_Dase"/>
</dbReference>
<protein>
    <submittedName>
        <fullName evidence="1">VOC family protein</fullName>
    </submittedName>
</protein>
<dbReference type="PANTHER" id="PTHR36437">
    <property type="entry name" value="GLYOXALASE/BLEOMYCIN RESISTANCE PROTEIN/DIOXYGENASE"/>
    <property type="match status" value="1"/>
</dbReference>
<accession>A0A5B9DKA8</accession>
<dbReference type="CDD" id="cd07263">
    <property type="entry name" value="VOC_like"/>
    <property type="match status" value="1"/>
</dbReference>
<sequence length="130" mass="14231">MNQTIATVALVVRDFDEAIVFYRDKLGFALVADTDMGEGKRWVVVAPRGGRGAQLLLAQANGDDQLAAIGNQTGGRVGFFLTTDDFARDYAAFRAAGVRFLEEPRHEAYGSVAVFEDLYGNKWDLLEPKG</sequence>
<dbReference type="EMBL" id="CP041690">
    <property type="protein sequence ID" value="QEE19139.1"/>
    <property type="molecule type" value="Genomic_DNA"/>
</dbReference>
<dbReference type="PROSITE" id="PS51819">
    <property type="entry name" value="VOC"/>
    <property type="match status" value="1"/>
</dbReference>
<gene>
    <name evidence="1" type="ORF">FNA67_02650</name>
</gene>
<dbReference type="Proteomes" id="UP000321062">
    <property type="component" value="Chromosome"/>
</dbReference>
<dbReference type="Gene3D" id="3.10.180.10">
    <property type="entry name" value="2,3-Dihydroxybiphenyl 1,2-Dioxygenase, domain 1"/>
    <property type="match status" value="1"/>
</dbReference>
<evidence type="ECO:0000313" key="2">
    <source>
        <dbReference type="Proteomes" id="UP000321062"/>
    </source>
</evidence>
<organism evidence="1 2">
    <name type="scientific">Paradevosia tibetensis</name>
    <dbReference type="NCBI Taxonomy" id="1447062"/>
    <lineage>
        <taxon>Bacteria</taxon>
        <taxon>Pseudomonadati</taxon>
        <taxon>Pseudomonadota</taxon>
        <taxon>Alphaproteobacteria</taxon>
        <taxon>Hyphomicrobiales</taxon>
        <taxon>Devosiaceae</taxon>
        <taxon>Paradevosia</taxon>
    </lineage>
</organism>
<dbReference type="InterPro" id="IPR037523">
    <property type="entry name" value="VOC_core"/>
</dbReference>
<dbReference type="Pfam" id="PF00903">
    <property type="entry name" value="Glyoxalase"/>
    <property type="match status" value="1"/>
</dbReference>
<dbReference type="SUPFAM" id="SSF54593">
    <property type="entry name" value="Glyoxalase/Bleomycin resistance protein/Dihydroxybiphenyl dioxygenase"/>
    <property type="match status" value="1"/>
</dbReference>
<reference evidence="1 2" key="1">
    <citation type="journal article" date="2015" name="Int. J. Syst. Evol. Microbiol.">
        <title>Youhaiella tibetensis gen. nov., sp. nov., isolated from subsurface sediment.</title>
        <authorList>
            <person name="Wang Y.X."/>
            <person name="Huang F.Q."/>
            <person name="Nogi Y."/>
            <person name="Pang S.J."/>
            <person name="Wang P.K."/>
            <person name="Lv J."/>
        </authorList>
    </citation>
    <scope>NUCLEOTIDE SEQUENCE [LARGE SCALE GENOMIC DNA]</scope>
    <source>
        <strain evidence="2">fig4</strain>
    </source>
</reference>
<proteinExistence type="predicted"/>
<name>A0A5B9DKA8_9HYPH</name>
<dbReference type="RefSeq" id="WP_147654964.1">
    <property type="nucleotide sequence ID" value="NZ_BMFM01000001.1"/>
</dbReference>
<dbReference type="InterPro" id="IPR004360">
    <property type="entry name" value="Glyas_Fos-R_dOase_dom"/>
</dbReference>
<dbReference type="AlphaFoldDB" id="A0A5B9DKA8"/>
<dbReference type="OrthoDB" id="9794917at2"/>
<evidence type="ECO:0000313" key="1">
    <source>
        <dbReference type="EMBL" id="QEE19139.1"/>
    </source>
</evidence>
<dbReference type="PANTHER" id="PTHR36437:SF2">
    <property type="entry name" value="GLYOXALASE_BLEOMYCIN RESISTANCE PROTEIN_DIOXYGENASE"/>
    <property type="match status" value="1"/>
</dbReference>
<keyword evidence="2" id="KW-1185">Reference proteome</keyword>